<dbReference type="AlphaFoldDB" id="A0A7J7M1A7"/>
<dbReference type="Pfam" id="PF21516">
    <property type="entry name" value="YqeH-like_C"/>
    <property type="match status" value="1"/>
</dbReference>
<name>A0A7J7M1A7_9MAGN</name>
<dbReference type="InterPro" id="IPR027417">
    <property type="entry name" value="P-loop_NTPase"/>
</dbReference>
<evidence type="ECO:0000313" key="4">
    <source>
        <dbReference type="EMBL" id="KAF6148656.1"/>
    </source>
</evidence>
<proteinExistence type="predicted"/>
<dbReference type="GO" id="GO:0005525">
    <property type="term" value="F:GTP binding"/>
    <property type="evidence" value="ECO:0007669"/>
    <property type="project" value="InterPro"/>
</dbReference>
<dbReference type="Pfam" id="PF01926">
    <property type="entry name" value="MMR_HSR1"/>
    <property type="match status" value="1"/>
</dbReference>
<dbReference type="PANTHER" id="PTHR46434">
    <property type="entry name" value="GENETIC INTERACTOR OF PROHIBITINS 3, MITOCHONDRIAL"/>
    <property type="match status" value="1"/>
</dbReference>
<dbReference type="PANTHER" id="PTHR46434:SF3">
    <property type="entry name" value="GTP-BINDING PROTEIN BRASSINAZOLE INSENSITIVE PALE GREEN 2, CHLOROPLASTIC"/>
    <property type="match status" value="1"/>
</dbReference>
<evidence type="ECO:0000259" key="3">
    <source>
        <dbReference type="Pfam" id="PF21516"/>
    </source>
</evidence>
<dbReference type="InterPro" id="IPR048422">
    <property type="entry name" value="NOA1/YqeH-like_C"/>
</dbReference>
<dbReference type="GO" id="GO:0009742">
    <property type="term" value="P:brassinosteroid mediated signaling pathway"/>
    <property type="evidence" value="ECO:0007669"/>
    <property type="project" value="TreeGrafter"/>
</dbReference>
<evidence type="ECO:0000256" key="1">
    <source>
        <dbReference type="SAM" id="MobiDB-lite"/>
    </source>
</evidence>
<dbReference type="GO" id="GO:0009570">
    <property type="term" value="C:chloroplast stroma"/>
    <property type="evidence" value="ECO:0007669"/>
    <property type="project" value="TreeGrafter"/>
</dbReference>
<dbReference type="GO" id="GO:0005739">
    <property type="term" value="C:mitochondrion"/>
    <property type="evidence" value="ECO:0007669"/>
    <property type="project" value="TreeGrafter"/>
</dbReference>
<evidence type="ECO:0000313" key="5">
    <source>
        <dbReference type="Proteomes" id="UP000541444"/>
    </source>
</evidence>
<feature type="domain" description="G" evidence="2">
    <location>
        <begin position="468"/>
        <end position="508"/>
    </location>
</feature>
<accession>A0A7J7M1A7</accession>
<dbReference type="SUPFAM" id="SSF52540">
    <property type="entry name" value="P-loop containing nucleoside triphosphate hydrolases"/>
    <property type="match status" value="1"/>
</dbReference>
<dbReference type="InterPro" id="IPR006073">
    <property type="entry name" value="GTP-bd"/>
</dbReference>
<comment type="caution">
    <text evidence="4">The sequence shown here is derived from an EMBL/GenBank/DDBJ whole genome shotgun (WGS) entry which is preliminary data.</text>
</comment>
<gene>
    <name evidence="4" type="ORF">GIB67_042615</name>
</gene>
<dbReference type="OrthoDB" id="1696305at2759"/>
<dbReference type="EMBL" id="JACGCM010001844">
    <property type="protein sequence ID" value="KAF6148656.1"/>
    <property type="molecule type" value="Genomic_DNA"/>
</dbReference>
<dbReference type="CDD" id="cd01855">
    <property type="entry name" value="YqeH"/>
    <property type="match status" value="1"/>
</dbReference>
<dbReference type="GO" id="GO:1901259">
    <property type="term" value="P:chloroplast rRNA processing"/>
    <property type="evidence" value="ECO:0007669"/>
    <property type="project" value="TreeGrafter"/>
</dbReference>
<reference evidence="4 5" key="1">
    <citation type="journal article" date="2020" name="IScience">
        <title>Genome Sequencing of the Endangered Kingdonia uniflora (Circaeasteraceae, Ranunculales) Reveals Potential Mechanisms of Evolutionary Specialization.</title>
        <authorList>
            <person name="Sun Y."/>
            <person name="Deng T."/>
            <person name="Zhang A."/>
            <person name="Moore M.J."/>
            <person name="Landis J.B."/>
            <person name="Lin N."/>
            <person name="Zhang H."/>
            <person name="Zhang X."/>
            <person name="Huang J."/>
            <person name="Zhang X."/>
            <person name="Sun H."/>
            <person name="Wang H."/>
        </authorList>
    </citation>
    <scope>NUCLEOTIDE SEQUENCE [LARGE SCALE GENOMIC DNA]</scope>
    <source>
        <strain evidence="4">TB1705</strain>
        <tissue evidence="4">Leaf</tissue>
    </source>
</reference>
<organism evidence="4 5">
    <name type="scientific">Kingdonia uniflora</name>
    <dbReference type="NCBI Taxonomy" id="39325"/>
    <lineage>
        <taxon>Eukaryota</taxon>
        <taxon>Viridiplantae</taxon>
        <taxon>Streptophyta</taxon>
        <taxon>Embryophyta</taxon>
        <taxon>Tracheophyta</taxon>
        <taxon>Spermatophyta</taxon>
        <taxon>Magnoliopsida</taxon>
        <taxon>Ranunculales</taxon>
        <taxon>Circaeasteraceae</taxon>
        <taxon>Kingdonia</taxon>
    </lineage>
</organism>
<sequence length="840" mass="91619">MAFWFSAATFIATTGINKLKLLNNGGTELNSITTTPQFNFFSVIPTKTKCKRRLIRGNNITSSLLCISSNLENQTQTTLTQSKKSSKRISHNQILSLGREGDEFHGDVCPGCGVFMQDRNPNLPGFYQKKKSQNKETKGGVFFDNLEDGVESKFDLEDGVESKFDLEVGVESKFDLEDGVGSKFDLEVGVERNFDLEDGVENKFDLKDGNESEFDLEDGSESEFEEMEEGVESKLEGSDDEEGDIDWDLYENWEIEDEVDENIKKELDGFTSAGVGYGNVTEEVLEKNKKIRVSKAEKKRKFREQQAMRDGDEVTVCARCHSLRNYGQVKNQNAENLIPDFDFDRLITTRLMKPIGNSNASVVVMVIDCVDFDGSFPKRAAKSLFKALEGTKKDSKLKLPKLVLVATKVDLLPSQISPTRLDKWVRNRARASGAPKISGVYLVSARKDLGVRNLLSYIKGLAGPRGNVWVIGAQNAGKSTLINAFAKKEGTKITKLTEAAVPGTTLGILRIGGILPAKAKMDAEGRDTPRVPNGTVGDRDRLWSSTVGGGAVGVTVDGGWWLESPGPVGSNLDLAIVGYGLGLGPHRLGLATGLPKQGNLSLRVPPALLWVVSMREPRSWSVVVVTGPLALACTPISSTSRISASTLRIANGLLSSSLLAATLPSREAGQAIHVGALMRLDLTQASVDTIYVTVWASSNISLHLGKIENAEEFLSKHAGIRLQPPAGEDRVSELGEWDQKQLKVSGISWDVNSIDIAAAGLGWFSLGLKGEATVTLWTYEGIEIVLREPLVLDRAPFLERPGFLLPKSISEAIGSQSKLEAENKKKKKYGSIDSVLEMTV</sequence>
<feature type="region of interest" description="Disordered" evidence="1">
    <location>
        <begin position="207"/>
        <end position="243"/>
    </location>
</feature>
<evidence type="ECO:0000259" key="2">
    <source>
        <dbReference type="Pfam" id="PF01926"/>
    </source>
</evidence>
<feature type="domain" description="NOA1/YqeH-like C-terminal" evidence="3">
    <location>
        <begin position="692"/>
        <end position="789"/>
    </location>
</feature>
<dbReference type="Gene3D" id="3.40.50.300">
    <property type="entry name" value="P-loop containing nucleotide triphosphate hydrolases"/>
    <property type="match status" value="1"/>
</dbReference>
<protein>
    <submittedName>
        <fullName evidence="4">Uncharacterized protein</fullName>
    </submittedName>
</protein>
<dbReference type="Proteomes" id="UP000541444">
    <property type="component" value="Unassembled WGS sequence"/>
</dbReference>
<feature type="compositionally biased region" description="Acidic residues" evidence="1">
    <location>
        <begin position="211"/>
        <end position="230"/>
    </location>
</feature>
<dbReference type="InterPro" id="IPR050896">
    <property type="entry name" value="Mito_lipid_metab_GTPase"/>
</dbReference>
<keyword evidence="5" id="KW-1185">Reference proteome</keyword>